<keyword evidence="1" id="KW-1133">Transmembrane helix</keyword>
<feature type="transmembrane region" description="Helical" evidence="1">
    <location>
        <begin position="55"/>
        <end position="73"/>
    </location>
</feature>
<feature type="transmembrane region" description="Helical" evidence="1">
    <location>
        <begin position="80"/>
        <end position="98"/>
    </location>
</feature>
<comment type="caution">
    <text evidence="2">The sequence shown here is derived from an EMBL/GenBank/DDBJ whole genome shotgun (WGS) entry which is preliminary data.</text>
</comment>
<protein>
    <submittedName>
        <fullName evidence="2">SdpI family protein</fullName>
    </submittedName>
</protein>
<keyword evidence="1" id="KW-0472">Membrane</keyword>
<accession>A0ABW3STR9</accession>
<sequence>MNLFYLLPGLLLLLAGMALKKWPPRQINWLYGFRTHYAMRNQQNWDEANQYHPKLLIKIGLIAILTGWILSLFLTPVVALLILVALLVVMLAASIVITNQHLKRKYGS</sequence>
<evidence type="ECO:0000313" key="2">
    <source>
        <dbReference type="EMBL" id="MFD1187765.1"/>
    </source>
</evidence>
<reference evidence="3" key="1">
    <citation type="journal article" date="2019" name="Int. J. Syst. Evol. Microbiol.">
        <title>The Global Catalogue of Microorganisms (GCM) 10K type strain sequencing project: providing services to taxonomists for standard genome sequencing and annotation.</title>
        <authorList>
            <consortium name="The Broad Institute Genomics Platform"/>
            <consortium name="The Broad Institute Genome Sequencing Center for Infectious Disease"/>
            <person name="Wu L."/>
            <person name="Ma J."/>
        </authorList>
    </citation>
    <scope>NUCLEOTIDE SEQUENCE [LARGE SCALE GENOMIC DNA]</scope>
    <source>
        <strain evidence="3">JCM 31319</strain>
    </source>
</reference>
<gene>
    <name evidence="2" type="ORF">ACFQ2O_16225</name>
</gene>
<evidence type="ECO:0000313" key="3">
    <source>
        <dbReference type="Proteomes" id="UP001597094"/>
    </source>
</evidence>
<keyword evidence="1" id="KW-0812">Transmembrane</keyword>
<proteinExistence type="predicted"/>
<dbReference type="RefSeq" id="WP_377530015.1">
    <property type="nucleotide sequence ID" value="NZ_JBHTLD010000173.1"/>
</dbReference>
<dbReference type="EMBL" id="JBHTLD010000173">
    <property type="protein sequence ID" value="MFD1187765.1"/>
    <property type="molecule type" value="Genomic_DNA"/>
</dbReference>
<dbReference type="InterPro" id="IPR025962">
    <property type="entry name" value="SdpI/YhfL"/>
</dbReference>
<keyword evidence="3" id="KW-1185">Reference proteome</keyword>
<dbReference type="Proteomes" id="UP001597094">
    <property type="component" value="Unassembled WGS sequence"/>
</dbReference>
<name>A0ABW3STR9_9BACT</name>
<organism evidence="2 3">
    <name type="scientific">Pontibacter rugosus</name>
    <dbReference type="NCBI Taxonomy" id="1745966"/>
    <lineage>
        <taxon>Bacteria</taxon>
        <taxon>Pseudomonadati</taxon>
        <taxon>Bacteroidota</taxon>
        <taxon>Cytophagia</taxon>
        <taxon>Cytophagales</taxon>
        <taxon>Hymenobacteraceae</taxon>
        <taxon>Pontibacter</taxon>
    </lineage>
</organism>
<evidence type="ECO:0000256" key="1">
    <source>
        <dbReference type="SAM" id="Phobius"/>
    </source>
</evidence>
<dbReference type="Pfam" id="PF13630">
    <property type="entry name" value="SdpI"/>
    <property type="match status" value="1"/>
</dbReference>